<feature type="region of interest" description="Disordered" evidence="5">
    <location>
        <begin position="300"/>
        <end position="319"/>
    </location>
</feature>
<dbReference type="InterPro" id="IPR016024">
    <property type="entry name" value="ARM-type_fold"/>
</dbReference>
<dbReference type="SUPFAM" id="SSF48371">
    <property type="entry name" value="ARM repeat"/>
    <property type="match status" value="1"/>
</dbReference>
<keyword evidence="10" id="KW-1185">Reference proteome</keyword>
<keyword evidence="3" id="KW-0804">Transcription</keyword>
<dbReference type="InterPro" id="IPR013929">
    <property type="entry name" value="RPAP1_C"/>
</dbReference>
<evidence type="ECO:0000256" key="5">
    <source>
        <dbReference type="SAM" id="MobiDB-lite"/>
    </source>
</evidence>
<feature type="domain" description="RPAP1/MINIYO-like TPR repeats" evidence="8">
    <location>
        <begin position="1346"/>
        <end position="1470"/>
    </location>
</feature>
<protein>
    <recommendedName>
        <fullName evidence="11">Transcriptional elongation regulator MINIYO</fullName>
    </recommendedName>
</protein>
<evidence type="ECO:0000256" key="2">
    <source>
        <dbReference type="ARBA" id="ARBA00009953"/>
    </source>
</evidence>
<dbReference type="EMBL" id="KZ502191">
    <property type="protein sequence ID" value="PKU82388.1"/>
    <property type="molecule type" value="Genomic_DNA"/>
</dbReference>
<evidence type="ECO:0000313" key="10">
    <source>
        <dbReference type="Proteomes" id="UP000233837"/>
    </source>
</evidence>
<feature type="compositionally biased region" description="Polar residues" evidence="5">
    <location>
        <begin position="55"/>
        <end position="66"/>
    </location>
</feature>
<feature type="domain" description="RPAP1 C-terminal" evidence="6">
    <location>
        <begin position="352"/>
        <end position="433"/>
    </location>
</feature>
<dbReference type="InterPro" id="IPR057989">
    <property type="entry name" value="TPR_RPAP1/MINIYO-like"/>
</dbReference>
<proteinExistence type="inferred from homology"/>
<dbReference type="Pfam" id="PF25766">
    <property type="entry name" value="TPR_RPAP1"/>
    <property type="match status" value="1"/>
</dbReference>
<reference evidence="9 10" key="2">
    <citation type="journal article" date="2017" name="Nature">
        <title>The Apostasia genome and the evolution of orchids.</title>
        <authorList>
            <person name="Zhang G.Q."/>
            <person name="Liu K.W."/>
            <person name="Li Z."/>
            <person name="Lohaus R."/>
            <person name="Hsiao Y.Y."/>
            <person name="Niu S.C."/>
            <person name="Wang J.Y."/>
            <person name="Lin Y.C."/>
            <person name="Xu Q."/>
            <person name="Chen L.J."/>
            <person name="Yoshida K."/>
            <person name="Fujiwara S."/>
            <person name="Wang Z.W."/>
            <person name="Zhang Y.Q."/>
            <person name="Mitsuda N."/>
            <person name="Wang M."/>
            <person name="Liu G.H."/>
            <person name="Pecoraro L."/>
            <person name="Huang H.X."/>
            <person name="Xiao X.J."/>
            <person name="Lin M."/>
            <person name="Wu X.Y."/>
            <person name="Wu W.L."/>
            <person name="Chen Y.Y."/>
            <person name="Chang S.B."/>
            <person name="Sakamoto S."/>
            <person name="Ohme-Takagi M."/>
            <person name="Yagi M."/>
            <person name="Zeng S.J."/>
            <person name="Shen C.Y."/>
            <person name="Yeh C.M."/>
            <person name="Luo Y.B."/>
            <person name="Tsai W.C."/>
            <person name="Van de Peer Y."/>
            <person name="Liu Z.J."/>
        </authorList>
    </citation>
    <scope>NUCLEOTIDE SEQUENCE [LARGE SCALE GENOMIC DNA]</scope>
    <source>
        <tissue evidence="9">The whole plant</tissue>
    </source>
</reference>
<name>A0A2I0X394_9ASPA</name>
<comment type="similarity">
    <text evidence="2">Belongs to the RPAP1 family.</text>
</comment>
<evidence type="ECO:0000259" key="7">
    <source>
        <dbReference type="Pfam" id="PF08621"/>
    </source>
</evidence>
<evidence type="ECO:0000256" key="3">
    <source>
        <dbReference type="ARBA" id="ARBA00023163"/>
    </source>
</evidence>
<comment type="subcellular location">
    <subcellularLocation>
        <location evidence="1">Nucleus</location>
    </subcellularLocation>
</comment>
<dbReference type="InterPro" id="IPR055326">
    <property type="entry name" value="MINIYO"/>
</dbReference>
<dbReference type="Pfam" id="PF08621">
    <property type="entry name" value="RPAP1_N"/>
    <property type="match status" value="1"/>
</dbReference>
<dbReference type="OrthoDB" id="348201at2759"/>
<evidence type="ECO:0000313" key="9">
    <source>
        <dbReference type="EMBL" id="PKU82388.1"/>
    </source>
</evidence>
<gene>
    <name evidence="9" type="ORF">MA16_Dca005393</name>
</gene>
<dbReference type="Proteomes" id="UP000233837">
    <property type="component" value="Unassembled WGS sequence"/>
</dbReference>
<evidence type="ECO:0000259" key="8">
    <source>
        <dbReference type="Pfam" id="PF25766"/>
    </source>
</evidence>
<sequence>MEPERVTMTSPASRKPKQADLSSTKQHIEKIHTSKGLVGSIIEKGFSSSSSSSSNPQKPSFISFPQPTVVPFPVARHRSHGPHWNPLHVAPELEEEVDNDETEYAPMSAFANPIERKEKKGLDFSGRRNFVSRGDSAVPKSTEEKNKKILSTSFSPCRDDGFEESVQGSSVKRVKPSTDLVRQNDEPGMQFSQSNAMELAAGATEKLGNDDWETKMLMLNRQGFGSAMEDIHAENVARLKQMSPEEIEDAQKEIVGKMNPAIVEMLKKRGQKKFGGREGIASGQKKGDQNMFSDYLVESGENLGKNNAGNEPSSQGSKVAGMAAGHAGWVSAGQVKSNSWKIWSERVEKVRELRFTLEGDLLDADSYQASSGCKPEGVQPDVGNVAERDFLRTEGDPAALGYSIKEVIALIRSMVPAQRALALKVLDSILNKALVNLLNDKGLLDAKQDIFSNHVDWWAIWAYALGPEPQLVLSLRIALDDNHNSVVLACAKVIQCVLSCDMNESFFNVAEKVPSMQKVLCTAPIFRSRAEIDSSFLQGGFWKYSTKPSNILSSNMDNEDEAEEKHTIQDDIFVAGQDVAAGLVRMGVLPRICYLLEMEPIPALVECLLSLLIGLARHSPTCSNAIFQCPRLIQNVVSILTRQGMMELPCQIKAITVLKVLSQMDRRLCLNFVKGGVFQQVMWHWYRNLETIDHWVESGKEHCKLTAVLMVEQLRLWKVCISYGYCVTFFADFFPNMCLWLSRPTFSKLLKFNVLDEFAHITREAYLTLGALAEWLPCLHSVDQLIKQDTDLGDDAVETWSWSHVLPMIDLAISWLSINDIPYVLIACRFEENDIYNSSESSMIWVISAVLHMLCCVFFKMSPSRDDDMSNSTSLPWLPEVVPKVGTEIVKNRFLSITGLSDISREGNTCCSLVERLCFLRQQNNFDMALSSLSCLHGLIKLVSLIDGCIQRARNACNIQLLAENSLDMEGKVLAEGVIKWTREDLIRVLDVFGNLVSAEWAMIQSLETFGRGGPAPGVGVGWGSPGGGFWSLNILQAQEDARLVLELFKTLPIVHERDSSRVEAMNPAFGKSPNPMNLVLHRVNCVLAVCLIAGPGARVIMESALNILFQSPVLKYLGLSLHHFLQHDKRLKPFKWQYEDKDYLLFSKILNSHFRERWLSIKTKSSGDADERYQSHRFPRKSAVLETIHEAPENEEIPEVSFKDTSFSSFCIEWVHQRMPVPTHWFLSAICSIGEQKSSGLNSSNELEVAKSGLFFLLCLEALSSSMFAIQESPTLHVSLVWKLHALSMSLHVNMAVLEEERTRDVFESLQEVYGKQLDELKHKEKQEFCDSSLKTRDNPSEVLSFQSQINEGYSTFVENLIEQFGAVSYGDIIFGRQVAIYLHRSVDSSIRLSAWNALSNSYLLELLPPLEMCFSEAEGYLEPPEDNVAILEAYAKSWTSGSLDKAFTRGSLSFSLALHHLCSFLFNSFSPDKLNLRKKLTKSLLRSYSHKEHNFSMLLHLVKYKLPVSEDPLHTIEIIRRLELLMATCEGNSSLIAVVDNLESAL</sequence>
<evidence type="ECO:0008006" key="11">
    <source>
        <dbReference type="Google" id="ProtNLM"/>
    </source>
</evidence>
<feature type="region of interest" description="Disordered" evidence="5">
    <location>
        <begin position="1"/>
        <end position="66"/>
    </location>
</feature>
<dbReference type="InterPro" id="IPR013930">
    <property type="entry name" value="RPAP1_N"/>
</dbReference>
<reference evidence="9 10" key="1">
    <citation type="journal article" date="2016" name="Sci. Rep.">
        <title>The Dendrobium catenatum Lindl. genome sequence provides insights into polysaccharide synthase, floral development and adaptive evolution.</title>
        <authorList>
            <person name="Zhang G.Q."/>
            <person name="Xu Q."/>
            <person name="Bian C."/>
            <person name="Tsai W.C."/>
            <person name="Yeh C.M."/>
            <person name="Liu K.W."/>
            <person name="Yoshida K."/>
            <person name="Zhang L.S."/>
            <person name="Chang S.B."/>
            <person name="Chen F."/>
            <person name="Shi Y."/>
            <person name="Su Y.Y."/>
            <person name="Zhang Y.Q."/>
            <person name="Chen L.J."/>
            <person name="Yin Y."/>
            <person name="Lin M."/>
            <person name="Huang H."/>
            <person name="Deng H."/>
            <person name="Wang Z.W."/>
            <person name="Zhu S.L."/>
            <person name="Zhao X."/>
            <person name="Deng C."/>
            <person name="Niu S.C."/>
            <person name="Huang J."/>
            <person name="Wang M."/>
            <person name="Liu G.H."/>
            <person name="Yang H.J."/>
            <person name="Xiao X.J."/>
            <person name="Hsiao Y.Y."/>
            <person name="Wu W.L."/>
            <person name="Chen Y.Y."/>
            <person name="Mitsuda N."/>
            <person name="Ohme-Takagi M."/>
            <person name="Luo Y.B."/>
            <person name="Van de Peer Y."/>
            <person name="Liu Z.J."/>
        </authorList>
    </citation>
    <scope>NUCLEOTIDE SEQUENCE [LARGE SCALE GENOMIC DNA]</scope>
    <source>
        <tissue evidence="9">The whole plant</tissue>
    </source>
</reference>
<accession>A0A2I0X394</accession>
<dbReference type="PANTHER" id="PTHR47605">
    <property type="entry name" value="TRANSCRIPTIONAL ELONGATION REGULATOR MINIYO"/>
    <property type="match status" value="1"/>
</dbReference>
<keyword evidence="4" id="KW-0539">Nucleus</keyword>
<evidence type="ECO:0000259" key="6">
    <source>
        <dbReference type="Pfam" id="PF08620"/>
    </source>
</evidence>
<feature type="compositionally biased region" description="Polar residues" evidence="5">
    <location>
        <begin position="304"/>
        <end position="317"/>
    </location>
</feature>
<organism evidence="9 10">
    <name type="scientific">Dendrobium catenatum</name>
    <dbReference type="NCBI Taxonomy" id="906689"/>
    <lineage>
        <taxon>Eukaryota</taxon>
        <taxon>Viridiplantae</taxon>
        <taxon>Streptophyta</taxon>
        <taxon>Embryophyta</taxon>
        <taxon>Tracheophyta</taxon>
        <taxon>Spermatophyta</taxon>
        <taxon>Magnoliopsida</taxon>
        <taxon>Liliopsida</taxon>
        <taxon>Asparagales</taxon>
        <taxon>Orchidaceae</taxon>
        <taxon>Epidendroideae</taxon>
        <taxon>Malaxideae</taxon>
        <taxon>Dendrobiinae</taxon>
        <taxon>Dendrobium</taxon>
    </lineage>
</organism>
<evidence type="ECO:0000256" key="1">
    <source>
        <dbReference type="ARBA" id="ARBA00004123"/>
    </source>
</evidence>
<evidence type="ECO:0000256" key="4">
    <source>
        <dbReference type="ARBA" id="ARBA00023242"/>
    </source>
</evidence>
<dbReference type="Pfam" id="PF08620">
    <property type="entry name" value="RPAP1_C"/>
    <property type="match status" value="1"/>
</dbReference>
<feature type="domain" description="RPAP1 N-terminal" evidence="7">
    <location>
        <begin position="229"/>
        <end position="273"/>
    </location>
</feature>
<dbReference type="PANTHER" id="PTHR47605:SF2">
    <property type="entry name" value="TRANSCRIPTIONAL ELONGATION REGULATOR MINIYO"/>
    <property type="match status" value="1"/>
</dbReference>
<dbReference type="STRING" id="906689.A0A2I0X394"/>